<proteinExistence type="predicted"/>
<reference evidence="3 4" key="2">
    <citation type="submission" date="2018-11" db="EMBL/GenBank/DDBJ databases">
        <authorList>
            <consortium name="Pathogen Informatics"/>
        </authorList>
    </citation>
    <scope>NUCLEOTIDE SEQUENCE [LARGE SCALE GENOMIC DNA]</scope>
</reference>
<protein>
    <submittedName>
        <fullName evidence="5">HTH OST-type domain-containing protein</fullName>
    </submittedName>
</protein>
<accession>A0A158PRM4</accession>
<dbReference type="AlphaFoldDB" id="A0A158PRM4"/>
<evidence type="ECO:0000259" key="2">
    <source>
        <dbReference type="PROSITE" id="PS51644"/>
    </source>
</evidence>
<organism evidence="5">
    <name type="scientific">Brugia pahangi</name>
    <name type="common">Filarial nematode worm</name>
    <dbReference type="NCBI Taxonomy" id="6280"/>
    <lineage>
        <taxon>Eukaryota</taxon>
        <taxon>Metazoa</taxon>
        <taxon>Ecdysozoa</taxon>
        <taxon>Nematoda</taxon>
        <taxon>Chromadorea</taxon>
        <taxon>Rhabditida</taxon>
        <taxon>Spirurina</taxon>
        <taxon>Spiruromorpha</taxon>
        <taxon>Filarioidea</taxon>
        <taxon>Onchocercidae</taxon>
        <taxon>Brugia</taxon>
    </lineage>
</organism>
<dbReference type="Gene3D" id="3.30.420.610">
    <property type="entry name" value="LOTUS domain-like"/>
    <property type="match status" value="1"/>
</dbReference>
<dbReference type="EMBL" id="UZAD01013195">
    <property type="protein sequence ID" value="VDN91843.1"/>
    <property type="molecule type" value="Genomic_DNA"/>
</dbReference>
<dbReference type="InterPro" id="IPR041966">
    <property type="entry name" value="LOTUS-like"/>
</dbReference>
<dbReference type="Proteomes" id="UP000278627">
    <property type="component" value="Unassembled WGS sequence"/>
</dbReference>
<dbReference type="Pfam" id="PF00567">
    <property type="entry name" value="TUDOR"/>
    <property type="match status" value="1"/>
</dbReference>
<dbReference type="InterPro" id="IPR025605">
    <property type="entry name" value="OST-HTH/LOTUS_dom"/>
</dbReference>
<reference evidence="5" key="1">
    <citation type="submission" date="2016-04" db="UniProtKB">
        <authorList>
            <consortium name="WormBaseParasite"/>
        </authorList>
    </citation>
    <scope>IDENTIFICATION</scope>
</reference>
<feature type="region of interest" description="Disordered" evidence="1">
    <location>
        <begin position="596"/>
        <end position="618"/>
    </location>
</feature>
<keyword evidence="4" id="KW-1185">Reference proteome</keyword>
<dbReference type="SUPFAM" id="SSF63748">
    <property type="entry name" value="Tudor/PWWP/MBT"/>
    <property type="match status" value="1"/>
</dbReference>
<dbReference type="WBParaSite" id="BPAG_0001069501-mRNA-1">
    <property type="protein sequence ID" value="BPAG_0001069501-mRNA-1"/>
    <property type="gene ID" value="BPAG_0001069501"/>
</dbReference>
<evidence type="ECO:0000313" key="3">
    <source>
        <dbReference type="EMBL" id="VDN91843.1"/>
    </source>
</evidence>
<name>A0A158PRM4_BRUPA</name>
<dbReference type="Gene3D" id="2.30.30.140">
    <property type="match status" value="1"/>
</dbReference>
<feature type="compositionally biased region" description="Polar residues" evidence="1">
    <location>
        <begin position="596"/>
        <end position="609"/>
    </location>
</feature>
<gene>
    <name evidence="3" type="ORF">BPAG_LOCUS10657</name>
</gene>
<evidence type="ECO:0000313" key="5">
    <source>
        <dbReference type="WBParaSite" id="BPAG_0001069501-mRNA-1"/>
    </source>
</evidence>
<dbReference type="InterPro" id="IPR002999">
    <property type="entry name" value="Tudor"/>
</dbReference>
<dbReference type="Pfam" id="PF12872">
    <property type="entry name" value="OST-HTH"/>
    <property type="match status" value="1"/>
</dbReference>
<feature type="domain" description="HTH OST-type" evidence="2">
    <location>
        <begin position="50"/>
        <end position="134"/>
    </location>
</feature>
<evidence type="ECO:0000313" key="4">
    <source>
        <dbReference type="Proteomes" id="UP000278627"/>
    </source>
</evidence>
<sequence length="933" mass="106038">MSFALFDRLKFQLTCHFQKTKKKKNSLLFFLASAIFECVEGDLPGAKMSTLDDLKIRIVAVIGSEKNGCTANHLYQIYKDMYGRGLHPEEYGFEDLDSLLVSPAMQGEGGIVYENGRYFAAGDKNTKKMLDLVRNTKSKSRNLKTGRRCNAAKSSTSMKREFRPVAPAYSNCIKAESSELPKWFQNEAISIEKTATKFQENSDGTLKNIPQSNLKAKFYKKSVISVTSLVKESNFVIVKPSVTISGLLLMLLTINCPLFRHMQSSYISEHQKLELITPVQISDNNQPLYNQPNCDYDNHSVASASGIQPQSLVNKIKENGVSKSQKGRKRLIKLIELNGGEIKFSEMKNSYLCSFDVSLNNTEICRLFNTKEEEIQNLYEFLKKRLYNDVLVTKCEDDDLLLRVINDENDSDEFETILGSVNVMPQKSLSLATTMVQRDTFHSSFSQNQHRLDFLDRSVVPISSLPKTGTSDNSCLQDSHFPVPNVNLSEKANDRYKYGNGSTLASVIRTKDDYLPYKVLIDKVLRFVRTKGSFKVSDLSRIFYEEDGRNIDPRNYPEGTWENIIQKSLSSGRYPELTVRDGILHLQKHFEKSSFPSVQSSSNCANSDQNECERPVPPSSIDNSVPAAIIYDLLLESGRPLHQKELLEKLSARGINMNICQLTIKLITKFKNVFCCKFDSAGIVISLMDDTKIPEELALSPCLPSFTESVKIVNHVMSDYCSTTESAGNIFKPVLLIDIALIREPLERFRIQAFFRLRSFEREYNLFEKKMCLHYLSDVPDEDYAIKKPIKDCIYAFHDIKNDRVYRVQCMGDCSHSNAVSVYLIDQMRYQEVPISQLRKLTSDFTRPSYGVVAKTAPFMIAPGRKNEFDKYFSLVYSKLLGGTTLDIQADVVSEPSKNLFELKQLYSEVHSLNVPAIFLRQNLIQVFPSNLY</sequence>
<evidence type="ECO:0000256" key="1">
    <source>
        <dbReference type="SAM" id="MobiDB-lite"/>
    </source>
</evidence>
<dbReference type="PROSITE" id="PS51644">
    <property type="entry name" value="HTH_OST"/>
    <property type="match status" value="1"/>
</dbReference>